<dbReference type="SUPFAM" id="SSF57196">
    <property type="entry name" value="EGF/Laminin"/>
    <property type="match status" value="1"/>
</dbReference>
<protein>
    <submittedName>
        <fullName evidence="14">TEFF1 protein</fullName>
    </submittedName>
</protein>
<evidence type="ECO:0000256" key="6">
    <source>
        <dbReference type="ARBA" id="ARBA00022989"/>
    </source>
</evidence>
<keyword evidence="6 12" id="KW-1133">Transmembrane helix</keyword>
<evidence type="ECO:0000256" key="8">
    <source>
        <dbReference type="ARBA" id="ARBA00023157"/>
    </source>
</evidence>
<reference evidence="14 15" key="1">
    <citation type="journal article" date="2021" name="Cell">
        <title>Tracing the genetic footprints of vertebrate landing in non-teleost ray-finned fishes.</title>
        <authorList>
            <person name="Bi X."/>
            <person name="Wang K."/>
            <person name="Yang L."/>
            <person name="Pan H."/>
            <person name="Jiang H."/>
            <person name="Wei Q."/>
            <person name="Fang M."/>
            <person name="Yu H."/>
            <person name="Zhu C."/>
            <person name="Cai Y."/>
            <person name="He Y."/>
            <person name="Gan X."/>
            <person name="Zeng H."/>
            <person name="Yu D."/>
            <person name="Zhu Y."/>
            <person name="Jiang H."/>
            <person name="Qiu Q."/>
            <person name="Yang H."/>
            <person name="Zhang Y.E."/>
            <person name="Wang W."/>
            <person name="Zhu M."/>
            <person name="He S."/>
            <person name="Zhang G."/>
        </authorList>
    </citation>
    <scope>NUCLEOTIDE SEQUENCE [LARGE SCALE GENOMIC DNA]</scope>
    <source>
        <strain evidence="14">Bchr_013</strain>
    </source>
</reference>
<feature type="non-terminal residue" evidence="14">
    <location>
        <position position="1"/>
    </location>
</feature>
<keyword evidence="4" id="KW-0732">Signal</keyword>
<dbReference type="FunFam" id="3.30.60.30:FF:000020">
    <property type="entry name" value="tomoregulin-2 isoform X2"/>
    <property type="match status" value="1"/>
</dbReference>
<dbReference type="FunFam" id="3.30.60.30:FF:000002">
    <property type="entry name" value="tomoregulin-2 isoform X1"/>
    <property type="match status" value="1"/>
</dbReference>
<evidence type="ECO:0000256" key="4">
    <source>
        <dbReference type="ARBA" id="ARBA00022729"/>
    </source>
</evidence>
<keyword evidence="15" id="KW-1185">Reference proteome</keyword>
<comment type="similarity">
    <text evidence="10">Belongs to the tomoregulin family.</text>
</comment>
<dbReference type="SMART" id="SM00280">
    <property type="entry name" value="KAZAL"/>
    <property type="match status" value="2"/>
</dbReference>
<dbReference type="PANTHER" id="PTHR21632:SF3">
    <property type="entry name" value="TOMOREGULIN-1"/>
    <property type="match status" value="1"/>
</dbReference>
<proteinExistence type="inferred from homology"/>
<dbReference type="PANTHER" id="PTHR21632">
    <property type="entry name" value="REGULATORY PROTEIN ZESTE"/>
    <property type="match status" value="1"/>
</dbReference>
<dbReference type="CDD" id="cd00104">
    <property type="entry name" value="KAZAL_FS"/>
    <property type="match status" value="2"/>
</dbReference>
<evidence type="ECO:0000313" key="15">
    <source>
        <dbReference type="Proteomes" id="UP000886611"/>
    </source>
</evidence>
<evidence type="ECO:0000256" key="11">
    <source>
        <dbReference type="SAM" id="MobiDB-lite"/>
    </source>
</evidence>
<dbReference type="InterPro" id="IPR000742">
    <property type="entry name" value="EGF"/>
</dbReference>
<dbReference type="Gene3D" id="2.10.25.10">
    <property type="entry name" value="Laminin"/>
    <property type="match status" value="1"/>
</dbReference>
<feature type="non-terminal residue" evidence="14">
    <location>
        <position position="460"/>
    </location>
</feature>
<dbReference type="Proteomes" id="UP000886611">
    <property type="component" value="Unassembled WGS sequence"/>
</dbReference>
<evidence type="ECO:0000256" key="5">
    <source>
        <dbReference type="ARBA" id="ARBA00022737"/>
    </source>
</evidence>
<evidence type="ECO:0000256" key="7">
    <source>
        <dbReference type="ARBA" id="ARBA00023136"/>
    </source>
</evidence>
<dbReference type="InterPro" id="IPR002350">
    <property type="entry name" value="Kazal_dom"/>
</dbReference>
<evidence type="ECO:0000256" key="1">
    <source>
        <dbReference type="ARBA" id="ARBA00004479"/>
    </source>
</evidence>
<feature type="transmembrane region" description="Helical" evidence="12">
    <location>
        <begin position="352"/>
        <end position="376"/>
    </location>
</feature>
<dbReference type="PROSITE" id="PS51465">
    <property type="entry name" value="KAZAL_2"/>
    <property type="match status" value="2"/>
</dbReference>
<name>A0A8X7WZA0_POLSE</name>
<gene>
    <name evidence="14" type="primary">Tmeff1</name>
    <name evidence="14" type="ORF">GTO96_0018518</name>
</gene>
<evidence type="ECO:0000256" key="3">
    <source>
        <dbReference type="ARBA" id="ARBA00022692"/>
    </source>
</evidence>
<dbReference type="PROSITE" id="PS01186">
    <property type="entry name" value="EGF_2"/>
    <property type="match status" value="1"/>
</dbReference>
<dbReference type="GO" id="GO:0005886">
    <property type="term" value="C:plasma membrane"/>
    <property type="evidence" value="ECO:0007669"/>
    <property type="project" value="TreeGrafter"/>
</dbReference>
<feature type="domain" description="Kazal-like" evidence="13">
    <location>
        <begin position="215"/>
        <end position="263"/>
    </location>
</feature>
<comment type="subcellular location">
    <subcellularLocation>
        <location evidence="1">Membrane</location>
        <topology evidence="1">Single-pass type I membrane protein</topology>
    </subcellularLocation>
</comment>
<keyword evidence="5" id="KW-0677">Repeat</keyword>
<comment type="caution">
    <text evidence="14">The sequence shown here is derived from an EMBL/GenBank/DDBJ whole genome shotgun (WGS) entry which is preliminary data.</text>
</comment>
<keyword evidence="2" id="KW-0245">EGF-like domain</keyword>
<feature type="region of interest" description="Disordered" evidence="11">
    <location>
        <begin position="385"/>
        <end position="408"/>
    </location>
</feature>
<evidence type="ECO:0000259" key="13">
    <source>
        <dbReference type="PROSITE" id="PS51465"/>
    </source>
</evidence>
<keyword evidence="9" id="KW-0325">Glycoprotein</keyword>
<evidence type="ECO:0000256" key="9">
    <source>
        <dbReference type="ARBA" id="ARBA00023180"/>
    </source>
</evidence>
<accession>A0A8X7WZA0</accession>
<dbReference type="InterPro" id="IPR036058">
    <property type="entry name" value="Kazal_dom_sf"/>
</dbReference>
<sequence>MAFRQHYLMLGAWRVVPREDPGSSEPSPDATALTPAAAFPSATGQAVGSDEESWDFLKQSAKGLTELRGQMLRNPHTRSKSQKGEAIIRNDRVKKSITGTEFNEKESDVRVCDETSCKYGGVCKEAGDSLKCLCQFQCHKNYIPVCGSNGDTYQNECYLRQAACKHQKHISLVSEGPCYPEYEGSGTEVSRKFTKCGTCKYGAECDEDSEDVWCICNIDCSGHNENPVCATDGNWYNNPCLVREASCMKQEQIDVKHLGKCPEKEDKLLSGKKDEGIQYRPEIKDSSHPEDRTYQGHSTPCTENYNGFCVHGKCELKYNKVSCRCESGYKGVQCDEIQDFNILYVVPSGQKLHYVLIAAIIGAVQIAIIVAVVMCITSDQEIEQESEKPASADQTPAMPRQRSAASWRRAADASTARFAWDKYTDIDPLRADLAVGLHKTAWLAVGHDRSPAAVLQAALS</sequence>
<dbReference type="SUPFAM" id="SSF100895">
    <property type="entry name" value="Kazal-type serine protease inhibitors"/>
    <property type="match status" value="2"/>
</dbReference>
<keyword evidence="8" id="KW-1015">Disulfide bond</keyword>
<organism evidence="14 15">
    <name type="scientific">Polypterus senegalus</name>
    <name type="common">Senegal bichir</name>
    <dbReference type="NCBI Taxonomy" id="55291"/>
    <lineage>
        <taxon>Eukaryota</taxon>
        <taxon>Metazoa</taxon>
        <taxon>Chordata</taxon>
        <taxon>Craniata</taxon>
        <taxon>Vertebrata</taxon>
        <taxon>Euteleostomi</taxon>
        <taxon>Actinopterygii</taxon>
        <taxon>Polypteriformes</taxon>
        <taxon>Polypteridae</taxon>
        <taxon>Polypterus</taxon>
    </lineage>
</organism>
<evidence type="ECO:0000256" key="2">
    <source>
        <dbReference type="ARBA" id="ARBA00022536"/>
    </source>
</evidence>
<keyword evidence="3 12" id="KW-0812">Transmembrane</keyword>
<evidence type="ECO:0000313" key="14">
    <source>
        <dbReference type="EMBL" id="KAG2458603.1"/>
    </source>
</evidence>
<dbReference type="AlphaFoldDB" id="A0A8X7WZA0"/>
<dbReference type="Pfam" id="PF07648">
    <property type="entry name" value="Kazal_2"/>
    <property type="match status" value="2"/>
</dbReference>
<dbReference type="GO" id="GO:0006950">
    <property type="term" value="P:response to stress"/>
    <property type="evidence" value="ECO:0007669"/>
    <property type="project" value="UniProtKB-ARBA"/>
</dbReference>
<keyword evidence="7 12" id="KW-0472">Membrane</keyword>
<dbReference type="EMBL" id="JAATIS010007298">
    <property type="protein sequence ID" value="KAG2458603.1"/>
    <property type="molecule type" value="Genomic_DNA"/>
</dbReference>
<dbReference type="Gene3D" id="3.30.60.30">
    <property type="match status" value="2"/>
</dbReference>
<feature type="domain" description="Kazal-like" evidence="13">
    <location>
        <begin position="133"/>
        <end position="180"/>
    </location>
</feature>
<evidence type="ECO:0000256" key="12">
    <source>
        <dbReference type="SAM" id="Phobius"/>
    </source>
</evidence>
<evidence type="ECO:0000256" key="10">
    <source>
        <dbReference type="ARBA" id="ARBA00038484"/>
    </source>
</evidence>
<dbReference type="PROSITE" id="PS00022">
    <property type="entry name" value="EGF_1"/>
    <property type="match status" value="1"/>
</dbReference>